<keyword evidence="2" id="KW-1185">Reference proteome</keyword>
<comment type="caution">
    <text evidence="1">The sequence shown here is derived from an EMBL/GenBank/DDBJ whole genome shotgun (WGS) entry which is preliminary data.</text>
</comment>
<dbReference type="EMBL" id="VKDB01000022">
    <property type="protein sequence ID" value="TSA81438.1"/>
    <property type="molecule type" value="Genomic_DNA"/>
</dbReference>
<name>A0A553UMJ1_9DEIO</name>
<dbReference type="SUPFAM" id="SSF47413">
    <property type="entry name" value="lambda repressor-like DNA-binding domains"/>
    <property type="match status" value="1"/>
</dbReference>
<organism evidence="1 2">
    <name type="scientific">Deinococcus detaillensis</name>
    <dbReference type="NCBI Taxonomy" id="2592048"/>
    <lineage>
        <taxon>Bacteria</taxon>
        <taxon>Thermotogati</taxon>
        <taxon>Deinococcota</taxon>
        <taxon>Deinococci</taxon>
        <taxon>Deinococcales</taxon>
        <taxon>Deinococcaceae</taxon>
        <taxon>Deinococcus</taxon>
    </lineage>
</organism>
<evidence type="ECO:0000313" key="1">
    <source>
        <dbReference type="EMBL" id="TSA81438.1"/>
    </source>
</evidence>
<dbReference type="GO" id="GO:0003677">
    <property type="term" value="F:DNA binding"/>
    <property type="evidence" value="ECO:0007669"/>
    <property type="project" value="InterPro"/>
</dbReference>
<sequence length="125" mass="13942">MTRADEYNAVTEAPKAVRVQLARLGINQAELERRLGVKPSVVSRALNGSPLDQRSTTWPAMLEELGLEVVIRPKDKASTAEFDAAETAAVLADHPEILERLKRLERDEEEFFPIEEVAAKYGVKL</sequence>
<dbReference type="RefSeq" id="WP_143721626.1">
    <property type="nucleotide sequence ID" value="NZ_VKDB01000022.1"/>
</dbReference>
<proteinExistence type="predicted"/>
<gene>
    <name evidence="1" type="ORF">FNU79_15010</name>
</gene>
<dbReference type="Gene3D" id="1.10.260.40">
    <property type="entry name" value="lambda repressor-like DNA-binding domains"/>
    <property type="match status" value="1"/>
</dbReference>
<dbReference type="AlphaFoldDB" id="A0A553UMJ1"/>
<dbReference type="InterPro" id="IPR010982">
    <property type="entry name" value="Lambda_DNA-bd_dom_sf"/>
</dbReference>
<accession>A0A553UMJ1</accession>
<protein>
    <submittedName>
        <fullName evidence="1">Uncharacterized protein</fullName>
    </submittedName>
</protein>
<dbReference type="Proteomes" id="UP000316092">
    <property type="component" value="Unassembled WGS sequence"/>
</dbReference>
<reference evidence="1 2" key="1">
    <citation type="submission" date="2019-07" db="EMBL/GenBank/DDBJ databases">
        <title>Deinococcus detaillus sp. nov., isolated from humus soil in Antarctica.</title>
        <authorList>
            <person name="Zhang K."/>
        </authorList>
    </citation>
    <scope>NUCLEOTIDE SEQUENCE [LARGE SCALE GENOMIC DNA]</scope>
    <source>
        <strain evidence="1 2">H1</strain>
    </source>
</reference>
<dbReference type="OrthoDB" id="72729at2"/>
<evidence type="ECO:0000313" key="2">
    <source>
        <dbReference type="Proteomes" id="UP000316092"/>
    </source>
</evidence>